<evidence type="ECO:0000313" key="2">
    <source>
        <dbReference type="Proteomes" id="UP000198211"/>
    </source>
</evidence>
<sequence>MNSIVICFHRPSGISSGCSKPGSFLRDVFVRMHISHVLQYERTALAIEGQ</sequence>
<organism evidence="1 2">
    <name type="scientific">Phytophthora megakarya</name>
    <dbReference type="NCBI Taxonomy" id="4795"/>
    <lineage>
        <taxon>Eukaryota</taxon>
        <taxon>Sar</taxon>
        <taxon>Stramenopiles</taxon>
        <taxon>Oomycota</taxon>
        <taxon>Peronosporomycetes</taxon>
        <taxon>Peronosporales</taxon>
        <taxon>Peronosporaceae</taxon>
        <taxon>Phytophthora</taxon>
    </lineage>
</organism>
<dbReference type="Proteomes" id="UP000198211">
    <property type="component" value="Unassembled WGS sequence"/>
</dbReference>
<comment type="caution">
    <text evidence="1">The sequence shown here is derived from an EMBL/GenBank/DDBJ whole genome shotgun (WGS) entry which is preliminary data.</text>
</comment>
<protein>
    <submittedName>
        <fullName evidence="1">Uncharacterized protein</fullName>
    </submittedName>
</protein>
<accession>A0A225VFU3</accession>
<proteinExistence type="predicted"/>
<name>A0A225VFU3_9STRA</name>
<reference evidence="2" key="1">
    <citation type="submission" date="2017-03" db="EMBL/GenBank/DDBJ databases">
        <title>Phytopthora megakarya and P. palmivora, two closely related causual agents of cacao black pod achieved similar genome size and gene model numbers by different mechanisms.</title>
        <authorList>
            <person name="Ali S."/>
            <person name="Shao J."/>
            <person name="Larry D.J."/>
            <person name="Kronmiller B."/>
            <person name="Shen D."/>
            <person name="Strem M.D."/>
            <person name="Melnick R.L."/>
            <person name="Guiltinan M.J."/>
            <person name="Tyler B.M."/>
            <person name="Meinhardt L.W."/>
            <person name="Bailey B.A."/>
        </authorList>
    </citation>
    <scope>NUCLEOTIDE SEQUENCE [LARGE SCALE GENOMIC DNA]</scope>
    <source>
        <strain evidence="2">zdho120</strain>
    </source>
</reference>
<evidence type="ECO:0000313" key="1">
    <source>
        <dbReference type="EMBL" id="OWZ04004.1"/>
    </source>
</evidence>
<gene>
    <name evidence="1" type="ORF">PHMEG_00024170</name>
</gene>
<dbReference type="EMBL" id="NBNE01005202">
    <property type="protein sequence ID" value="OWZ04004.1"/>
    <property type="molecule type" value="Genomic_DNA"/>
</dbReference>
<keyword evidence="2" id="KW-1185">Reference proteome</keyword>
<dbReference type="AlphaFoldDB" id="A0A225VFU3"/>